<accession>L0D8N7</accession>
<keyword evidence="1" id="KW-0812">Transmembrane</keyword>
<name>L0D8N7_SINAD</name>
<dbReference type="GO" id="GO:0006508">
    <property type="term" value="P:proteolysis"/>
    <property type="evidence" value="ECO:0007669"/>
    <property type="project" value="UniProtKB-KW"/>
</dbReference>
<feature type="transmembrane region" description="Helical" evidence="1">
    <location>
        <begin position="57"/>
        <end position="77"/>
    </location>
</feature>
<organism evidence="3 4">
    <name type="scientific">Singulisphaera acidiphila (strain ATCC BAA-1392 / DSM 18658 / VKM B-2454 / MOB10)</name>
    <dbReference type="NCBI Taxonomy" id="886293"/>
    <lineage>
        <taxon>Bacteria</taxon>
        <taxon>Pseudomonadati</taxon>
        <taxon>Planctomycetota</taxon>
        <taxon>Planctomycetia</taxon>
        <taxon>Isosphaerales</taxon>
        <taxon>Isosphaeraceae</taxon>
        <taxon>Singulisphaera</taxon>
    </lineage>
</organism>
<evidence type="ECO:0000259" key="2">
    <source>
        <dbReference type="Pfam" id="PF02517"/>
    </source>
</evidence>
<dbReference type="PANTHER" id="PTHR43592:SF15">
    <property type="entry name" value="CAAX AMINO TERMINAL PROTEASE FAMILY PROTEIN"/>
    <property type="match status" value="1"/>
</dbReference>
<evidence type="ECO:0000313" key="3">
    <source>
        <dbReference type="EMBL" id="AGA25198.1"/>
    </source>
</evidence>
<dbReference type="PANTHER" id="PTHR43592">
    <property type="entry name" value="CAAX AMINO TERMINAL PROTEASE"/>
    <property type="match status" value="1"/>
</dbReference>
<keyword evidence="3" id="KW-0645">Protease</keyword>
<proteinExistence type="predicted"/>
<dbReference type="STRING" id="886293.Sinac_0789"/>
<feature type="domain" description="CAAX prenyl protease 2/Lysostaphin resistance protein A-like" evidence="2">
    <location>
        <begin position="105"/>
        <end position="189"/>
    </location>
</feature>
<dbReference type="EMBL" id="CP003364">
    <property type="protein sequence ID" value="AGA25198.1"/>
    <property type="molecule type" value="Genomic_DNA"/>
</dbReference>
<keyword evidence="3" id="KW-0378">Hydrolase</keyword>
<keyword evidence="4" id="KW-1185">Reference proteome</keyword>
<protein>
    <submittedName>
        <fullName evidence="3">Putative metal-dependent membrane protease</fullName>
    </submittedName>
</protein>
<dbReference type="KEGG" id="saci:Sinac_0789"/>
<reference evidence="3 4" key="1">
    <citation type="submission" date="2012-02" db="EMBL/GenBank/DDBJ databases">
        <title>Complete sequence of chromosome of Singulisphaera acidiphila DSM 18658.</title>
        <authorList>
            <consortium name="US DOE Joint Genome Institute (JGI-PGF)"/>
            <person name="Lucas S."/>
            <person name="Copeland A."/>
            <person name="Lapidus A."/>
            <person name="Glavina del Rio T."/>
            <person name="Dalin E."/>
            <person name="Tice H."/>
            <person name="Bruce D."/>
            <person name="Goodwin L."/>
            <person name="Pitluck S."/>
            <person name="Peters L."/>
            <person name="Ovchinnikova G."/>
            <person name="Chertkov O."/>
            <person name="Kyrpides N."/>
            <person name="Mavromatis K."/>
            <person name="Ivanova N."/>
            <person name="Brettin T."/>
            <person name="Detter J.C."/>
            <person name="Han C."/>
            <person name="Larimer F."/>
            <person name="Land M."/>
            <person name="Hauser L."/>
            <person name="Markowitz V."/>
            <person name="Cheng J.-F."/>
            <person name="Hugenholtz P."/>
            <person name="Woyke T."/>
            <person name="Wu D."/>
            <person name="Tindall B."/>
            <person name="Pomrenke H."/>
            <person name="Brambilla E."/>
            <person name="Klenk H.-P."/>
            <person name="Eisen J.A."/>
        </authorList>
    </citation>
    <scope>NUCLEOTIDE SEQUENCE [LARGE SCALE GENOMIC DNA]</scope>
    <source>
        <strain evidence="4">ATCC BAA-1392 / DSM 18658 / VKM B-2454 / MOB10</strain>
    </source>
</reference>
<dbReference type="OrthoDB" id="118729at2"/>
<evidence type="ECO:0000313" key="4">
    <source>
        <dbReference type="Proteomes" id="UP000010798"/>
    </source>
</evidence>
<gene>
    <name evidence="3" type="ordered locus">Sinac_0789</name>
</gene>
<dbReference type="GO" id="GO:0080120">
    <property type="term" value="P:CAAX-box protein maturation"/>
    <property type="evidence" value="ECO:0007669"/>
    <property type="project" value="UniProtKB-ARBA"/>
</dbReference>
<dbReference type="HOGENOM" id="CLU_087412_0_0_0"/>
<dbReference type="InterPro" id="IPR003675">
    <property type="entry name" value="Rce1/LyrA-like_dom"/>
</dbReference>
<dbReference type="RefSeq" id="WP_015244378.1">
    <property type="nucleotide sequence ID" value="NC_019892.1"/>
</dbReference>
<dbReference type="AlphaFoldDB" id="L0D8N7"/>
<dbReference type="eggNOG" id="COG1266">
    <property type="taxonomic scope" value="Bacteria"/>
</dbReference>
<keyword evidence="1" id="KW-0472">Membrane</keyword>
<sequence>MTDEERSDSTGRPALDQGTVVVAAVLFEGGLAPLALAIGWLMGQSPLEGFTWSIRDAFLGVVAALPMYAMFQLLMRWPIRPLERIRHFFEAELTPLFGSRPDSDLALVALAAGVGEEMLFRGVLQGVLAHWLGTWEGLVAASLLFGLVHPITVTYVLVAGLLGAYLGAVWIFSGNLLVVMIAHAVYDFLALRALFRGRMLSTPVADRQIPS</sequence>
<keyword evidence="1" id="KW-1133">Transmembrane helix</keyword>
<dbReference type="GO" id="GO:0004175">
    <property type="term" value="F:endopeptidase activity"/>
    <property type="evidence" value="ECO:0007669"/>
    <property type="project" value="UniProtKB-ARBA"/>
</dbReference>
<feature type="transmembrane region" description="Helical" evidence="1">
    <location>
        <begin position="20"/>
        <end position="42"/>
    </location>
</feature>
<feature type="transmembrane region" description="Helical" evidence="1">
    <location>
        <begin position="168"/>
        <end position="189"/>
    </location>
</feature>
<dbReference type="Proteomes" id="UP000010798">
    <property type="component" value="Chromosome"/>
</dbReference>
<dbReference type="Pfam" id="PF02517">
    <property type="entry name" value="Rce1-like"/>
    <property type="match status" value="1"/>
</dbReference>
<feature type="transmembrane region" description="Helical" evidence="1">
    <location>
        <begin position="138"/>
        <end position="162"/>
    </location>
</feature>
<evidence type="ECO:0000256" key="1">
    <source>
        <dbReference type="SAM" id="Phobius"/>
    </source>
</evidence>